<evidence type="ECO:0000256" key="4">
    <source>
        <dbReference type="ARBA" id="ARBA00024208"/>
    </source>
</evidence>
<organism evidence="7 8">
    <name type="scientific">Acacia crassicarpa</name>
    <name type="common">northern wattle</name>
    <dbReference type="NCBI Taxonomy" id="499986"/>
    <lineage>
        <taxon>Eukaryota</taxon>
        <taxon>Viridiplantae</taxon>
        <taxon>Streptophyta</taxon>
        <taxon>Embryophyta</taxon>
        <taxon>Tracheophyta</taxon>
        <taxon>Spermatophyta</taxon>
        <taxon>Magnoliopsida</taxon>
        <taxon>eudicotyledons</taxon>
        <taxon>Gunneridae</taxon>
        <taxon>Pentapetalae</taxon>
        <taxon>rosids</taxon>
        <taxon>fabids</taxon>
        <taxon>Fabales</taxon>
        <taxon>Fabaceae</taxon>
        <taxon>Caesalpinioideae</taxon>
        <taxon>mimosoid clade</taxon>
        <taxon>Acacieae</taxon>
        <taxon>Acacia</taxon>
    </lineage>
</organism>
<dbReference type="PANTHER" id="PTHR31908">
    <property type="entry name" value="PROTEIN CROWDED NUCLEI 4"/>
    <property type="match status" value="1"/>
</dbReference>
<keyword evidence="2" id="KW-0539">Nucleus</keyword>
<evidence type="ECO:0000313" key="8">
    <source>
        <dbReference type="Proteomes" id="UP001293593"/>
    </source>
</evidence>
<comment type="caution">
    <text evidence="7">The sequence shown here is derived from an EMBL/GenBank/DDBJ whole genome shotgun (WGS) entry which is preliminary data.</text>
</comment>
<accession>A0AAE1JZ63</accession>
<evidence type="ECO:0000256" key="5">
    <source>
        <dbReference type="SAM" id="Coils"/>
    </source>
</evidence>
<comment type="subcellular location">
    <subcellularLocation>
        <location evidence="3">Nucleus lamina</location>
    </subcellularLocation>
</comment>
<sequence>MATPSTSAPPLSITPRSRVVRSPLSDDEIWLRLKRAGLDEESIKQKDKAALVAYIAKLEAEIYDHQHQMGLLILERKEMASKYEKLKASTESSELLHKRDLAGQLSALAEARKREENLKKTVEVKKECIASLEKALGEMRAECAETKVAADSKFAEAHRLIDEAQRKFTEAEAKVRAAESLQAEASRYNSVAERKLHDVEAREDDLRWRTISFKSECEEKEKEMSLERKLLSERHEILKEEQERSLEAQASLNERENRIFNRSLELNQLQKELEDFKVKIENEQRALHDEKSKLELREATLTQKEEALTKRESQLNKKEQELVSYQEKLASKESDEIQKVIADQEAALLSRKHGFEAELQLQRKSVEKEIETKRRAWELKEVDLKQREDQIQQREHELEILSGSLEEKEKELRELSVVLEGRDQRLRAAEKEFESNKNLLDREKEEIGKTREDLVKSLDSLESKRRQVDHAKERLEAMKTEKDDLSVLEVKLKEELDVVRNLKSELIAEADKLKIEKAKFELEWELLDEKKEELAKEAEFLAEEKMSVSRFIRDEREKLRQEKNEMHEQYTRDLESLAREREEFMNKMANEHAEWFCKMQQERADFLKDSEMQKKELNNLVEKRREEVESYLKEREKSFEEEKKNKLQYINALEEKARKEMEHVSSEMKRLHDERTEINLDRELRNREWAELNNCIEELKVQSDKLQKQRELLHADRIHINGQIEELKKLEDLKVASDDVTFVEMLKSDMEANQQKISALKNLKQHSLLQGDGFSNELKTPDVQKSAAVSSTSPVRFSWIKRCTDLFFRSHPDQSPTENKNEPLVSGSYYDHNKQQLLENDKTLGDHSKRVEMQFSLGEPKVIVEVPPVAEDMCRTNHFESKFNEDVNVKSAPLFQGGHRVSRRKRGTGNSTTNVDPHVDLRKNKKQRPEEPVTDNPLDQNVSYSLISTQSDVVPSLNQSQGNLKDTHIVMVDKVIQVSEVTCEKADAVNFPSQGTHDSIENHKLDVNQRDLHQKENDHSNSQTEDKDILHSGSSVSGKAEEICKGNTGQVTNHC</sequence>
<dbReference type="GO" id="GO:0005652">
    <property type="term" value="C:nuclear lamina"/>
    <property type="evidence" value="ECO:0007669"/>
    <property type="project" value="UniProtKB-SubCell"/>
</dbReference>
<evidence type="ECO:0008006" key="9">
    <source>
        <dbReference type="Google" id="ProtNLM"/>
    </source>
</evidence>
<dbReference type="EMBL" id="JAWXYG010000010">
    <property type="protein sequence ID" value="KAK4260225.1"/>
    <property type="molecule type" value="Genomic_DNA"/>
</dbReference>
<proteinExistence type="inferred from homology"/>
<keyword evidence="8" id="KW-1185">Reference proteome</keyword>
<evidence type="ECO:0000256" key="1">
    <source>
        <dbReference type="ARBA" id="ARBA00023054"/>
    </source>
</evidence>
<reference evidence="7" key="1">
    <citation type="submission" date="2023-10" db="EMBL/GenBank/DDBJ databases">
        <title>Chromosome-level genome of the transformable northern wattle, Acacia crassicarpa.</title>
        <authorList>
            <person name="Massaro I."/>
            <person name="Sinha N.R."/>
            <person name="Poethig S."/>
            <person name="Leichty A.R."/>
        </authorList>
    </citation>
    <scope>NUCLEOTIDE SEQUENCE</scope>
    <source>
        <strain evidence="7">Acra3RX</strain>
        <tissue evidence="7">Leaf</tissue>
    </source>
</reference>
<gene>
    <name evidence="7" type="ORF">QN277_003369</name>
</gene>
<evidence type="ECO:0000256" key="3">
    <source>
        <dbReference type="ARBA" id="ARBA00024186"/>
    </source>
</evidence>
<dbReference type="AlphaFoldDB" id="A0AAE1JZ63"/>
<evidence type="ECO:0000256" key="2">
    <source>
        <dbReference type="ARBA" id="ARBA00023242"/>
    </source>
</evidence>
<feature type="coiled-coil region" evidence="5">
    <location>
        <begin position="129"/>
        <end position="181"/>
    </location>
</feature>
<keyword evidence="1 5" id="KW-0175">Coiled coil</keyword>
<dbReference type="PANTHER" id="PTHR31908:SF2">
    <property type="entry name" value="PROTEIN CROWDED NUCLEI 4"/>
    <property type="match status" value="1"/>
</dbReference>
<feature type="compositionally biased region" description="Basic and acidic residues" evidence="6">
    <location>
        <begin position="917"/>
        <end position="931"/>
    </location>
</feature>
<evidence type="ECO:0000256" key="6">
    <source>
        <dbReference type="SAM" id="MobiDB-lite"/>
    </source>
</evidence>
<feature type="coiled-coil region" evidence="5">
    <location>
        <begin position="238"/>
        <end position="716"/>
    </location>
</feature>
<comment type="similarity">
    <text evidence="4">Belongs to the CRWN family.</text>
</comment>
<dbReference type="Proteomes" id="UP001293593">
    <property type="component" value="Unassembled WGS sequence"/>
</dbReference>
<name>A0AAE1JZ63_9FABA</name>
<feature type="region of interest" description="Disordered" evidence="6">
    <location>
        <begin position="894"/>
        <end position="941"/>
    </location>
</feature>
<feature type="region of interest" description="Disordered" evidence="6">
    <location>
        <begin position="1014"/>
        <end position="1041"/>
    </location>
</feature>
<protein>
    <recommendedName>
        <fullName evidence="9">Nuclear matrix constituent protein 1-like protein</fullName>
    </recommendedName>
</protein>
<evidence type="ECO:0000313" key="7">
    <source>
        <dbReference type="EMBL" id="KAK4260225.1"/>
    </source>
</evidence>
<feature type="compositionally biased region" description="Basic and acidic residues" evidence="6">
    <location>
        <begin position="1014"/>
        <end position="1030"/>
    </location>
</feature>
<dbReference type="GO" id="GO:0006997">
    <property type="term" value="P:nucleus organization"/>
    <property type="evidence" value="ECO:0007669"/>
    <property type="project" value="InterPro"/>
</dbReference>
<dbReference type="InterPro" id="IPR040418">
    <property type="entry name" value="CRWN"/>
</dbReference>